<dbReference type="EMBL" id="MPRJ01000051">
    <property type="protein sequence ID" value="OOZ36170.1"/>
    <property type="molecule type" value="Genomic_DNA"/>
</dbReference>
<evidence type="ECO:0000313" key="2">
    <source>
        <dbReference type="Proteomes" id="UP000190896"/>
    </source>
</evidence>
<dbReference type="PANTHER" id="PTHR35841">
    <property type="entry name" value="PHOSPHONATES-BINDING PERIPLASMIC PROTEIN"/>
    <property type="match status" value="1"/>
</dbReference>
<gene>
    <name evidence="1" type="ORF">BOW51_08395</name>
</gene>
<dbReference type="Gene3D" id="3.40.190.10">
    <property type="entry name" value="Periplasmic binding protein-like II"/>
    <property type="match status" value="4"/>
</dbReference>
<name>A0A1T2KTV3_9GAMM</name>
<accession>A0A1T2KTV3</accession>
<dbReference type="Pfam" id="PF12974">
    <property type="entry name" value="Phosphonate-bd"/>
    <property type="match status" value="2"/>
</dbReference>
<dbReference type="AlphaFoldDB" id="A0A1T2KTV3"/>
<evidence type="ECO:0008006" key="3">
    <source>
        <dbReference type="Google" id="ProtNLM"/>
    </source>
</evidence>
<reference evidence="1 2" key="1">
    <citation type="submission" date="2016-11" db="EMBL/GenBank/DDBJ databases">
        <title>Mixed transmission modes and dynamic genome evolution in an obligate animal-bacterial symbiosis.</title>
        <authorList>
            <person name="Russell S.L."/>
            <person name="Corbett-Detig R.B."/>
            <person name="Cavanaugh C.M."/>
        </authorList>
    </citation>
    <scope>NUCLEOTIDE SEQUENCE [LARGE SCALE GENOMIC DNA]</scope>
    <source>
        <strain evidence="1">Se-Cadez</strain>
    </source>
</reference>
<evidence type="ECO:0000313" key="1">
    <source>
        <dbReference type="EMBL" id="OOZ36170.1"/>
    </source>
</evidence>
<dbReference type="SUPFAM" id="SSF53850">
    <property type="entry name" value="Periplasmic binding protein-like II"/>
    <property type="match status" value="2"/>
</dbReference>
<dbReference type="Proteomes" id="UP000190896">
    <property type="component" value="Unassembled WGS sequence"/>
</dbReference>
<comment type="caution">
    <text evidence="1">The sequence shown here is derived from an EMBL/GenBank/DDBJ whole genome shotgun (WGS) entry which is preliminary data.</text>
</comment>
<keyword evidence="2" id="KW-1185">Reference proteome</keyword>
<protein>
    <recommendedName>
        <fullName evidence="3">Solute-binding protein family 3/N-terminal domain-containing protein</fullName>
    </recommendedName>
</protein>
<sequence>MSPFLDYLRNDLVARDINVDLQMKIYPSYESAIDALSAGQIDFARFGPVSYVLAKKKNPQLQLLVMESNGGSKRINGVISVPENSSIKSLEDLRGKVVAFGARRSTTGRYLSQAALVKAGILVNDLGGHNYLGRHDKVAFAVASGQYQAGATNENTFNKYASSKGLRKIAEFPCVTKPWIARQGLSTELFEALRESLFDLKDKSVLKTIKRDGFLPADDSDYDLIREGMQLARKFDENDLSFAVYASHQPSEVYASVKPLLDAVEHELFNQGVHVRIGIKVFPTYEDAIYSVSHAKVDLARLGAASYVHAKERYPGLKLLARESYIRENTGLFVVPAESKITSLQDLKGKRIAFADEYSTEGRYLAQAQLVEEGIVSGDLVEMNYLGRHDRVAYSVARQNYDAGVLCSPVMDKLMDHEKLRVIKRFKAYGKAWVVRGGLDPFLEQQLTAAMLKIKDRQVFEPLGLKTLVESRDSYFDPVREGIKKAEAFGSN</sequence>
<organism evidence="1 2">
    <name type="scientific">Solemya velesiana gill symbiont</name>
    <dbReference type="NCBI Taxonomy" id="1918948"/>
    <lineage>
        <taxon>Bacteria</taxon>
        <taxon>Pseudomonadati</taxon>
        <taxon>Pseudomonadota</taxon>
        <taxon>Gammaproteobacteria</taxon>
        <taxon>sulfur-oxidizing symbionts</taxon>
    </lineage>
</organism>
<dbReference type="PANTHER" id="PTHR35841:SF1">
    <property type="entry name" value="PHOSPHONATES-BINDING PERIPLASMIC PROTEIN"/>
    <property type="match status" value="1"/>
</dbReference>
<proteinExistence type="predicted"/>